<evidence type="ECO:0000313" key="9">
    <source>
        <dbReference type="EMBL" id="RXZ43728.1"/>
    </source>
</evidence>
<keyword evidence="2" id="KW-0813">Transport</keyword>
<accession>A0ABY0FCB1</accession>
<dbReference type="Proteomes" id="UP000290682">
    <property type="component" value="Unassembled WGS sequence"/>
</dbReference>
<dbReference type="CDD" id="cd00006">
    <property type="entry name" value="PTS_IIA_man"/>
    <property type="match status" value="1"/>
</dbReference>
<dbReference type="Pfam" id="PF03610">
    <property type="entry name" value="EIIA-man"/>
    <property type="match status" value="1"/>
</dbReference>
<evidence type="ECO:0000313" key="10">
    <source>
        <dbReference type="Proteomes" id="UP000290682"/>
    </source>
</evidence>
<evidence type="ECO:0000256" key="4">
    <source>
        <dbReference type="ARBA" id="ARBA00022597"/>
    </source>
</evidence>
<dbReference type="Gene3D" id="3.40.50.510">
    <property type="entry name" value="Phosphotransferase system, mannose-type IIA component"/>
    <property type="match status" value="1"/>
</dbReference>
<sequence length="127" mass="13441">MVGVLLLCHYRLGDALIECATHVLGGPPERCAALAVDRDEDPDVVEEKARRLIDVLDAGDGVVVLTDLFGATPANVAARLAEPGHVRVAAGLNLAMLVRALCYRGLAIDDVMIKALEGARNGILDMQ</sequence>
<evidence type="ECO:0000256" key="3">
    <source>
        <dbReference type="ARBA" id="ARBA00022490"/>
    </source>
</evidence>
<dbReference type="SUPFAM" id="SSF53062">
    <property type="entry name" value="PTS system fructose IIA component-like"/>
    <property type="match status" value="1"/>
</dbReference>
<protein>
    <submittedName>
        <fullName evidence="9">PTS fructose transporter subunit IIA</fullName>
    </submittedName>
</protein>
<gene>
    <name evidence="9" type="ORF">EBB06_08970</name>
</gene>
<dbReference type="PANTHER" id="PTHR33799">
    <property type="entry name" value="PTS PERMEASE-RELATED-RELATED"/>
    <property type="match status" value="1"/>
</dbReference>
<comment type="caution">
    <text evidence="9">The sequence shown here is derived from an EMBL/GenBank/DDBJ whole genome shotgun (WGS) entry which is preliminary data.</text>
</comment>
<proteinExistence type="predicted"/>
<dbReference type="InterPro" id="IPR033887">
    <property type="entry name" value="PTS_IIA_man"/>
</dbReference>
<dbReference type="PANTHER" id="PTHR33799:SF1">
    <property type="entry name" value="PTS SYSTEM MANNOSE-SPECIFIC EIIAB COMPONENT-RELATED"/>
    <property type="match status" value="1"/>
</dbReference>
<reference evidence="9 10" key="1">
    <citation type="submission" date="2018-10" db="EMBL/GenBank/DDBJ databases">
        <title>Draft genome of Fastidiocella sp. strain 375T, a bacterium isolated from a karstic cave dripping water.</title>
        <authorList>
            <person name="Coelho C."/>
            <person name="Verissimo A."/>
            <person name="Tiago I."/>
        </authorList>
    </citation>
    <scope>NUCLEOTIDE SEQUENCE [LARGE SCALE GENOMIC DNA]</scope>
    <source>
        <strain evidence="9 10">CAVE-375</strain>
    </source>
</reference>
<evidence type="ECO:0000259" key="8">
    <source>
        <dbReference type="PROSITE" id="PS51096"/>
    </source>
</evidence>
<keyword evidence="6" id="KW-0598">Phosphotransferase system</keyword>
<dbReference type="PROSITE" id="PS51096">
    <property type="entry name" value="PTS_EIIA_TYPE_4"/>
    <property type="match status" value="1"/>
</dbReference>
<evidence type="ECO:0000256" key="1">
    <source>
        <dbReference type="ARBA" id="ARBA00004496"/>
    </source>
</evidence>
<keyword evidence="3" id="KW-0963">Cytoplasm</keyword>
<keyword evidence="5" id="KW-0808">Transferase</keyword>
<keyword evidence="4" id="KW-0762">Sugar transport</keyword>
<keyword evidence="7" id="KW-0418">Kinase</keyword>
<dbReference type="InterPro" id="IPR036662">
    <property type="entry name" value="PTS_EIIA_man-typ_sf"/>
</dbReference>
<evidence type="ECO:0000256" key="2">
    <source>
        <dbReference type="ARBA" id="ARBA00022448"/>
    </source>
</evidence>
<evidence type="ECO:0000256" key="6">
    <source>
        <dbReference type="ARBA" id="ARBA00022683"/>
    </source>
</evidence>
<comment type="subcellular location">
    <subcellularLocation>
        <location evidence="1">Cytoplasm</location>
    </subcellularLocation>
</comment>
<evidence type="ECO:0000256" key="5">
    <source>
        <dbReference type="ARBA" id="ARBA00022679"/>
    </source>
</evidence>
<keyword evidence="10" id="KW-1185">Reference proteome</keyword>
<name>A0ABY0FCB1_9NEIS</name>
<dbReference type="RefSeq" id="WP_129212861.1">
    <property type="nucleotide sequence ID" value="NZ_REGR01000007.1"/>
</dbReference>
<feature type="domain" description="PTS EIIA type-4" evidence="8">
    <location>
        <begin position="1"/>
        <end position="123"/>
    </location>
</feature>
<dbReference type="EMBL" id="REGR01000007">
    <property type="protein sequence ID" value="RXZ43728.1"/>
    <property type="molecule type" value="Genomic_DNA"/>
</dbReference>
<organism evidence="9 10">
    <name type="scientific">Crenobacter cavernae</name>
    <dbReference type="NCBI Taxonomy" id="2290923"/>
    <lineage>
        <taxon>Bacteria</taxon>
        <taxon>Pseudomonadati</taxon>
        <taxon>Pseudomonadota</taxon>
        <taxon>Betaproteobacteria</taxon>
        <taxon>Neisseriales</taxon>
        <taxon>Neisseriaceae</taxon>
        <taxon>Crenobacter</taxon>
    </lineage>
</organism>
<evidence type="ECO:0000256" key="7">
    <source>
        <dbReference type="ARBA" id="ARBA00022777"/>
    </source>
</evidence>
<dbReference type="InterPro" id="IPR051471">
    <property type="entry name" value="Bacterial_PTS_sugar_comp"/>
</dbReference>
<dbReference type="InterPro" id="IPR004701">
    <property type="entry name" value="PTS_EIIA_man-typ"/>
</dbReference>